<comment type="function">
    <text evidence="10">Allows the formation of correctly charged Gln-tRNA(Gln) through the transamidation of misacylated Glu-tRNA(Gln) in organisms which lack glutaminyl-tRNA synthetase. The reaction takes place in the presence of glutamine and ATP through an activated gamma-phospho-Glu-tRNA(Gln).</text>
</comment>
<dbReference type="NCBIfam" id="TIGR00132">
    <property type="entry name" value="gatA"/>
    <property type="match status" value="1"/>
</dbReference>
<dbReference type="RefSeq" id="WP_420906649.1">
    <property type="nucleotide sequence ID" value="NZ_BAAFGK010000005.1"/>
</dbReference>
<feature type="active site" description="Charge relay system" evidence="10">
    <location>
        <position position="79"/>
    </location>
</feature>
<keyword evidence="13" id="KW-1185">Reference proteome</keyword>
<comment type="caution">
    <text evidence="12">The sequence shown here is derived from an EMBL/GenBank/DDBJ whole genome shotgun (WGS) entry which is preliminary data.</text>
</comment>
<evidence type="ECO:0000256" key="9">
    <source>
        <dbReference type="ARBA" id="ARBA00047407"/>
    </source>
</evidence>
<reference evidence="12 13" key="1">
    <citation type="submission" date="2024-09" db="EMBL/GenBank/DDBJ databases">
        <title>Draft genome sequence of Candidatus Magnetaquicoccaceae bacterium FCR-1.</title>
        <authorList>
            <person name="Shimoshige H."/>
            <person name="Shimamura S."/>
            <person name="Taoka A."/>
            <person name="Kobayashi H."/>
            <person name="Maekawa T."/>
        </authorList>
    </citation>
    <scope>NUCLEOTIDE SEQUENCE [LARGE SCALE GENOMIC DNA]</scope>
    <source>
        <strain evidence="12 13">FCR-1</strain>
    </source>
</reference>
<dbReference type="PANTHER" id="PTHR11895:SF151">
    <property type="entry name" value="GLUTAMYL-TRNA(GLN) AMIDOTRANSFERASE SUBUNIT A"/>
    <property type="match status" value="1"/>
</dbReference>
<evidence type="ECO:0000256" key="4">
    <source>
        <dbReference type="ARBA" id="ARBA00014428"/>
    </source>
</evidence>
<dbReference type="PANTHER" id="PTHR11895">
    <property type="entry name" value="TRANSAMIDASE"/>
    <property type="match status" value="1"/>
</dbReference>
<organism evidence="12 13">
    <name type="scientific">Candidatus Magnetaquiglobus chichijimensis</name>
    <dbReference type="NCBI Taxonomy" id="3141448"/>
    <lineage>
        <taxon>Bacteria</taxon>
        <taxon>Pseudomonadati</taxon>
        <taxon>Pseudomonadota</taxon>
        <taxon>Magnetococcia</taxon>
        <taxon>Magnetococcales</taxon>
        <taxon>Candidatus Magnetaquicoccaceae</taxon>
        <taxon>Candidatus Magnetaquiglobus</taxon>
    </lineage>
</organism>
<dbReference type="GO" id="GO:0050567">
    <property type="term" value="F:glutaminyl-tRNA synthase (glutamine-hydrolyzing) activity"/>
    <property type="evidence" value="ECO:0007669"/>
    <property type="project" value="UniProtKB-EC"/>
</dbReference>
<dbReference type="HAMAP" id="MF_00120">
    <property type="entry name" value="GatA"/>
    <property type="match status" value="1"/>
</dbReference>
<evidence type="ECO:0000256" key="5">
    <source>
        <dbReference type="ARBA" id="ARBA00022598"/>
    </source>
</evidence>
<evidence type="ECO:0000256" key="3">
    <source>
        <dbReference type="ARBA" id="ARBA00012739"/>
    </source>
</evidence>
<evidence type="ECO:0000313" key="12">
    <source>
        <dbReference type="EMBL" id="GAB0058932.1"/>
    </source>
</evidence>
<dbReference type="InterPro" id="IPR020556">
    <property type="entry name" value="Amidase_CS"/>
</dbReference>
<feature type="domain" description="Amidase" evidence="11">
    <location>
        <begin position="24"/>
        <end position="469"/>
    </location>
</feature>
<sequence length="490" mass="52359">MEPTIPTLAQAARALAAREISSVELTRACLARIERYQPALNAFVTVDAQGALAAAGEADAKRARNEPITPLTGIPLAIKDIFCTEGLRTTCASRMLENFLPPYESTVTTRLRAAGAVVLGKTNMDEFAMGSSNETSFFGPVANPWDLKRTPGGSSGGSAAAVAAGLCVAALGTDTGGSIRQPAAMTGITGLKPTYGRVSRFGMIAFASSLDQAGPMTRDIADAALLLQQMAGHDPKDSTSIDAPVPDYGAALDQPVRGMRIGLPREYFAEGLHPESRAAIEAAIEVYRGLGAEIVPVSLEYTSHAIPTYYIIAPAEASSNLARYDGIRFGHRCDQPRDLKDLYARTRAEGFGAEVKRRIMLGTYVLSSGYYDAYYRKAQRVRRLIAEDFARAFRDHDLSVILTPTAPETAFELGAKNQDPVSMYLSDIFTINVNLAGLPGASLPCGFDARGLPIGFQLIARPLDESAILTAGHAYQQATQWHAARPGNTP</sequence>
<dbReference type="Proteomes" id="UP001628193">
    <property type="component" value="Unassembled WGS sequence"/>
</dbReference>
<dbReference type="PROSITE" id="PS00571">
    <property type="entry name" value="AMIDASES"/>
    <property type="match status" value="1"/>
</dbReference>
<evidence type="ECO:0000256" key="2">
    <source>
        <dbReference type="ARBA" id="ARBA00011123"/>
    </source>
</evidence>
<evidence type="ECO:0000256" key="1">
    <source>
        <dbReference type="ARBA" id="ARBA00008069"/>
    </source>
</evidence>
<comment type="subunit">
    <text evidence="2 10">Heterotrimer of A, B and C subunits.</text>
</comment>
<name>A0ABQ0CDF8_9PROT</name>
<keyword evidence="8 10" id="KW-0648">Protein biosynthesis</keyword>
<gene>
    <name evidence="10 12" type="primary">gatA</name>
    <name evidence="12" type="ORF">SIID45300_03292</name>
</gene>
<dbReference type="EMBL" id="BAAFGK010000005">
    <property type="protein sequence ID" value="GAB0058932.1"/>
    <property type="molecule type" value="Genomic_DNA"/>
</dbReference>
<dbReference type="Gene3D" id="3.90.1300.10">
    <property type="entry name" value="Amidase signature (AS) domain"/>
    <property type="match status" value="1"/>
</dbReference>
<comment type="similarity">
    <text evidence="1 10">Belongs to the amidase family. GatA subfamily.</text>
</comment>
<dbReference type="InterPro" id="IPR036928">
    <property type="entry name" value="AS_sf"/>
</dbReference>
<dbReference type="InterPro" id="IPR000120">
    <property type="entry name" value="Amidase"/>
</dbReference>
<dbReference type="Pfam" id="PF01425">
    <property type="entry name" value="Amidase"/>
    <property type="match status" value="1"/>
</dbReference>
<keyword evidence="7 10" id="KW-0067">ATP-binding</keyword>
<comment type="catalytic activity">
    <reaction evidence="9 10">
        <text>L-glutamyl-tRNA(Gln) + L-glutamine + ATP + H2O = L-glutaminyl-tRNA(Gln) + L-glutamate + ADP + phosphate + H(+)</text>
        <dbReference type="Rhea" id="RHEA:17521"/>
        <dbReference type="Rhea" id="RHEA-COMP:9681"/>
        <dbReference type="Rhea" id="RHEA-COMP:9684"/>
        <dbReference type="ChEBI" id="CHEBI:15377"/>
        <dbReference type="ChEBI" id="CHEBI:15378"/>
        <dbReference type="ChEBI" id="CHEBI:29985"/>
        <dbReference type="ChEBI" id="CHEBI:30616"/>
        <dbReference type="ChEBI" id="CHEBI:43474"/>
        <dbReference type="ChEBI" id="CHEBI:58359"/>
        <dbReference type="ChEBI" id="CHEBI:78520"/>
        <dbReference type="ChEBI" id="CHEBI:78521"/>
        <dbReference type="ChEBI" id="CHEBI:456216"/>
        <dbReference type="EC" id="6.3.5.7"/>
    </reaction>
</comment>
<accession>A0ABQ0CDF8</accession>
<dbReference type="InterPro" id="IPR023631">
    <property type="entry name" value="Amidase_dom"/>
</dbReference>
<feature type="active site" description="Acyl-ester intermediate" evidence="10">
    <location>
        <position position="178"/>
    </location>
</feature>
<dbReference type="EC" id="6.3.5.7" evidence="3 10"/>
<evidence type="ECO:0000259" key="11">
    <source>
        <dbReference type="Pfam" id="PF01425"/>
    </source>
</evidence>
<proteinExistence type="inferred from homology"/>
<protein>
    <recommendedName>
        <fullName evidence="4 10">Glutamyl-tRNA(Gln) amidotransferase subunit A</fullName>
        <shortName evidence="10">Glu-ADT subunit A</shortName>
        <ecNumber evidence="3 10">6.3.5.7</ecNumber>
    </recommendedName>
</protein>
<evidence type="ECO:0000256" key="10">
    <source>
        <dbReference type="HAMAP-Rule" id="MF_00120"/>
    </source>
</evidence>
<keyword evidence="5 10" id="KW-0436">Ligase</keyword>
<evidence type="ECO:0000256" key="8">
    <source>
        <dbReference type="ARBA" id="ARBA00022917"/>
    </source>
</evidence>
<keyword evidence="6 10" id="KW-0547">Nucleotide-binding</keyword>
<evidence type="ECO:0000256" key="7">
    <source>
        <dbReference type="ARBA" id="ARBA00022840"/>
    </source>
</evidence>
<dbReference type="SUPFAM" id="SSF75304">
    <property type="entry name" value="Amidase signature (AS) enzymes"/>
    <property type="match status" value="1"/>
</dbReference>
<evidence type="ECO:0000313" key="13">
    <source>
        <dbReference type="Proteomes" id="UP001628193"/>
    </source>
</evidence>
<feature type="active site" description="Charge relay system" evidence="10">
    <location>
        <position position="154"/>
    </location>
</feature>
<evidence type="ECO:0000256" key="6">
    <source>
        <dbReference type="ARBA" id="ARBA00022741"/>
    </source>
</evidence>
<dbReference type="InterPro" id="IPR004412">
    <property type="entry name" value="GatA"/>
</dbReference>